<reference evidence="2" key="1">
    <citation type="submission" date="2020-05" db="EMBL/GenBank/DDBJ databases">
        <authorList>
            <person name="Chiriac C."/>
            <person name="Salcher M."/>
            <person name="Ghai R."/>
            <person name="Kavagutti S V."/>
        </authorList>
    </citation>
    <scope>NUCLEOTIDE SEQUENCE</scope>
</reference>
<dbReference type="EMBL" id="CAESAO010000076">
    <property type="protein sequence ID" value="CAB4344396.1"/>
    <property type="molecule type" value="Genomic_DNA"/>
</dbReference>
<evidence type="ECO:0000313" key="2">
    <source>
        <dbReference type="EMBL" id="CAB4344396.1"/>
    </source>
</evidence>
<feature type="transmembrane region" description="Helical" evidence="1">
    <location>
        <begin position="59"/>
        <end position="84"/>
    </location>
</feature>
<keyword evidence="1" id="KW-1133">Transmembrane helix</keyword>
<accession>A0A6J5ZSU0</accession>
<dbReference type="EMBL" id="CAFBPX010000017">
    <property type="protein sequence ID" value="CAB5029459.1"/>
    <property type="molecule type" value="Genomic_DNA"/>
</dbReference>
<feature type="transmembrane region" description="Helical" evidence="1">
    <location>
        <begin position="90"/>
        <end position="110"/>
    </location>
</feature>
<feature type="transmembrane region" description="Helical" evidence="1">
    <location>
        <begin position="12"/>
        <end position="38"/>
    </location>
</feature>
<keyword evidence="1" id="KW-0472">Membrane</keyword>
<dbReference type="AlphaFoldDB" id="A0A6J5ZSU0"/>
<sequence>MPYLRYADLILLAAALPVFLLAGWPMLGYLGGAFAWCAQRAVQAWTNKKAQESDNPARVAGIVTGSMIGRGWLVALSIFGVGMIENDAGLAAGVLFIIVFTFYFTVSIATRPFDQPKTGSTA</sequence>
<proteinExistence type="predicted"/>
<evidence type="ECO:0000313" key="3">
    <source>
        <dbReference type="EMBL" id="CAB5029459.1"/>
    </source>
</evidence>
<keyword evidence="1" id="KW-0812">Transmembrane</keyword>
<evidence type="ECO:0000256" key="1">
    <source>
        <dbReference type="SAM" id="Phobius"/>
    </source>
</evidence>
<name>A0A6J5ZSU0_9ZZZZ</name>
<organism evidence="2">
    <name type="scientific">freshwater metagenome</name>
    <dbReference type="NCBI Taxonomy" id="449393"/>
    <lineage>
        <taxon>unclassified sequences</taxon>
        <taxon>metagenomes</taxon>
        <taxon>ecological metagenomes</taxon>
    </lineage>
</organism>
<protein>
    <submittedName>
        <fullName evidence="2">Unannotated protein</fullName>
    </submittedName>
</protein>
<gene>
    <name evidence="2" type="ORF">UFOPK3522_00949</name>
    <name evidence="3" type="ORF">UFOPK4175_00175</name>
</gene>